<feature type="non-terminal residue" evidence="3">
    <location>
        <position position="56"/>
    </location>
</feature>
<feature type="domain" description="KfrA N-terminal DNA-binding" evidence="1">
    <location>
        <begin position="8"/>
        <end position="55"/>
    </location>
</feature>
<gene>
    <name evidence="3" type="ORF">C7H79_17420</name>
    <name evidence="2" type="ORF">C7H79_17495</name>
</gene>
<dbReference type="Pfam" id="PF11740">
    <property type="entry name" value="KfrA_N"/>
    <property type="match status" value="1"/>
</dbReference>
<keyword evidence="4" id="KW-1185">Reference proteome</keyword>
<sequence>MERKTKVTQDAVNAACDDLIKSGKNVTVNAVIAMTGGSFSTVGVMVKHWKTEQAAN</sequence>
<evidence type="ECO:0000313" key="4">
    <source>
        <dbReference type="Proteomes" id="UP000241912"/>
    </source>
</evidence>
<organism evidence="3 4">
    <name type="scientific">Nitrosomonas supralitoralis</name>
    <dbReference type="NCBI Taxonomy" id="2116706"/>
    <lineage>
        <taxon>Bacteria</taxon>
        <taxon>Pseudomonadati</taxon>
        <taxon>Pseudomonadota</taxon>
        <taxon>Betaproteobacteria</taxon>
        <taxon>Nitrosomonadales</taxon>
        <taxon>Nitrosomonadaceae</taxon>
        <taxon>Nitrosomonas</taxon>
    </lineage>
</organism>
<comment type="caution">
    <text evidence="3">The sequence shown here is derived from an EMBL/GenBank/DDBJ whole genome shotgun (WGS) entry which is preliminary data.</text>
</comment>
<dbReference type="EMBL" id="PXXU01000209">
    <property type="protein sequence ID" value="PSJ15727.1"/>
    <property type="molecule type" value="Genomic_DNA"/>
</dbReference>
<evidence type="ECO:0000313" key="2">
    <source>
        <dbReference type="EMBL" id="PSJ15713.1"/>
    </source>
</evidence>
<protein>
    <recommendedName>
        <fullName evidence="1">KfrA N-terminal DNA-binding domain-containing protein</fullName>
    </recommendedName>
</protein>
<accession>A0A2P7NQK6</accession>
<dbReference type="InterPro" id="IPR021104">
    <property type="entry name" value="KfrA_DNA-bd_N"/>
</dbReference>
<proteinExistence type="predicted"/>
<evidence type="ECO:0000259" key="1">
    <source>
        <dbReference type="Pfam" id="PF11740"/>
    </source>
</evidence>
<name>A0A2P7NQK6_9PROT</name>
<reference evidence="3 4" key="1">
    <citation type="submission" date="2018-03" db="EMBL/GenBank/DDBJ databases">
        <title>Draft genome of Nitrosomonas supralitoralis APG5.</title>
        <authorList>
            <person name="Urakawa H."/>
            <person name="Lopez J.V."/>
        </authorList>
    </citation>
    <scope>NUCLEOTIDE SEQUENCE [LARGE SCALE GENOMIC DNA]</scope>
    <source>
        <strain evidence="3 4">APG5</strain>
    </source>
</reference>
<dbReference type="AlphaFoldDB" id="A0A2P7NQK6"/>
<dbReference type="EMBL" id="PXXU01000225">
    <property type="protein sequence ID" value="PSJ15713.1"/>
    <property type="molecule type" value="Genomic_DNA"/>
</dbReference>
<dbReference type="Proteomes" id="UP000241912">
    <property type="component" value="Unassembled WGS sequence"/>
</dbReference>
<evidence type="ECO:0000313" key="3">
    <source>
        <dbReference type="EMBL" id="PSJ15727.1"/>
    </source>
</evidence>